<protein>
    <submittedName>
        <fullName evidence="2">Protein kinase domain-containing protein</fullName>
    </submittedName>
</protein>
<proteinExistence type="predicted"/>
<evidence type="ECO:0000313" key="1">
    <source>
        <dbReference type="Proteomes" id="UP000887576"/>
    </source>
</evidence>
<organism evidence="1 2">
    <name type="scientific">Panagrolaimus sp. JU765</name>
    <dbReference type="NCBI Taxonomy" id="591449"/>
    <lineage>
        <taxon>Eukaryota</taxon>
        <taxon>Metazoa</taxon>
        <taxon>Ecdysozoa</taxon>
        <taxon>Nematoda</taxon>
        <taxon>Chromadorea</taxon>
        <taxon>Rhabditida</taxon>
        <taxon>Tylenchina</taxon>
        <taxon>Panagrolaimomorpha</taxon>
        <taxon>Panagrolaimoidea</taxon>
        <taxon>Panagrolaimidae</taxon>
        <taxon>Panagrolaimus</taxon>
    </lineage>
</organism>
<dbReference type="Proteomes" id="UP000887576">
    <property type="component" value="Unplaced"/>
</dbReference>
<evidence type="ECO:0000313" key="2">
    <source>
        <dbReference type="WBParaSite" id="JU765_v2.g14070.t1"/>
    </source>
</evidence>
<sequence length="370" mass="42682">MSSTQLTVKPGDVIKNFIVKKKIGEGACGVVYLVCNQKDEKIRGAMKVEPVMKSRDDEILKMEAHVMKRLQKSKHICKLYAGGKTSNFSFVIMSLLGKELAELRRRMPDRKMPIGTALKVAFQCLEALQDMHVAGFIHRDVKPTNFACGYIQRHMIYIFDFGLARQIISVDRDGKKHLRDPRNKICFRGTVRYCSINVHQYKEQGRHDDLISYIFMLIELVTATLPWKGKQRHEAGSIKENIPDKELFKGCPPCFLEMYSSLRKLTYLDTPPHEKYIDLIKRDLKDNKVKLNDPFEWEDKDMDKDVPKKKKAKKQDEQAIIDKNNNENDADTIKNIDESVLTEGEDPDSEQRGIAKEDTLDNISEMKKLN</sequence>
<dbReference type="WBParaSite" id="JU765_v2.g14070.t1">
    <property type="protein sequence ID" value="JU765_v2.g14070.t1"/>
    <property type="gene ID" value="JU765_v2.g14070"/>
</dbReference>
<name>A0AC34Q8R4_9BILA</name>
<reference evidence="2" key="1">
    <citation type="submission" date="2022-11" db="UniProtKB">
        <authorList>
            <consortium name="WormBaseParasite"/>
        </authorList>
    </citation>
    <scope>IDENTIFICATION</scope>
</reference>
<accession>A0AC34Q8R4</accession>